<feature type="region of interest" description="Disordered" evidence="1">
    <location>
        <begin position="1"/>
        <end position="20"/>
    </location>
</feature>
<reference evidence="2" key="1">
    <citation type="submission" date="2020-05" db="EMBL/GenBank/DDBJ databases">
        <title>Phylogenomic resolution of chytrid fungi.</title>
        <authorList>
            <person name="Stajich J.E."/>
            <person name="Amses K."/>
            <person name="Simmons R."/>
            <person name="Seto K."/>
            <person name="Myers J."/>
            <person name="Bonds A."/>
            <person name="Quandt C.A."/>
            <person name="Barry K."/>
            <person name="Liu P."/>
            <person name="Grigoriev I."/>
            <person name="Longcore J.E."/>
            <person name="James T.Y."/>
        </authorList>
    </citation>
    <scope>NUCLEOTIDE SEQUENCE</scope>
    <source>
        <strain evidence="2">JEL0318</strain>
    </source>
</reference>
<feature type="region of interest" description="Disordered" evidence="1">
    <location>
        <begin position="261"/>
        <end position="298"/>
    </location>
</feature>
<feature type="non-terminal residue" evidence="2">
    <location>
        <position position="570"/>
    </location>
</feature>
<feature type="compositionally biased region" description="Gly residues" evidence="1">
    <location>
        <begin position="315"/>
        <end position="324"/>
    </location>
</feature>
<evidence type="ECO:0000313" key="2">
    <source>
        <dbReference type="EMBL" id="KAJ3034242.1"/>
    </source>
</evidence>
<dbReference type="AlphaFoldDB" id="A0AAD5WWN7"/>
<name>A0AAD5WWN7_9FUNG</name>
<dbReference type="EMBL" id="JADGJD010002184">
    <property type="protein sequence ID" value="KAJ3034242.1"/>
    <property type="molecule type" value="Genomic_DNA"/>
</dbReference>
<accession>A0AAD5WWN7</accession>
<feature type="region of interest" description="Disordered" evidence="1">
    <location>
        <begin position="32"/>
        <end position="80"/>
    </location>
</feature>
<evidence type="ECO:0000313" key="3">
    <source>
        <dbReference type="Proteomes" id="UP001212841"/>
    </source>
</evidence>
<gene>
    <name evidence="2" type="ORF">HK097_004568</name>
</gene>
<sequence>MDDINAVHQPKAKNQPQGQLAALLQTRVNWDFENNGVPSKDISRSNSAPPTQIMMPGMPRQQAGQDLPDDPTDLAADPRSDPDYAAYYYVHSRLDPRLPPPIYSPGQSWQLWAPPGGGQNVVGNGNVGGGVGKKGGDGNVSGGVQTPSPGKGGQEKFRGFVGGMEDEFGQGLDEDLTQDQDSTNVYNHSPRRMPLDPRMHPIMPSDPRLDPRHLSSSAPGSGGWTNGEMINAMRGHHNTTPGAADIAGSPSKRRNLVDLMGGDEFAGRGGSPSFASRRDGANGSSLEDGGEVEDLDEGRRMAAVLRDALERGDDGVAGGAGVGGQPQRSASTPPSHAHYGGAGGRGGAMHPGVGQGGVVDFGGQIPPEVLLSMRNMNISELQDQDDYEYPRMSQKPPKIATSMAYDGLYPDVRQARSAGGYLGGSSPPGAMSAMAAYGMPRSKEAEMLAALEMQRAGSSRGTQSAFPGPLPDPYALEFAQAKRAAAAAAAGGYGYNPAAAMGPAAFGMNGFPINPAAGGMTFPGMGGRANGAGGGGPMNEKKLRMLAQQQMLYREQMLRREYLAQMGGYG</sequence>
<proteinExistence type="predicted"/>
<feature type="region of interest" description="Disordered" evidence="1">
    <location>
        <begin position="312"/>
        <end position="355"/>
    </location>
</feature>
<dbReference type="Proteomes" id="UP001212841">
    <property type="component" value="Unassembled WGS sequence"/>
</dbReference>
<feature type="compositionally biased region" description="Acidic residues" evidence="1">
    <location>
        <begin position="164"/>
        <end position="178"/>
    </location>
</feature>
<organism evidence="2 3">
    <name type="scientific">Rhizophlyctis rosea</name>
    <dbReference type="NCBI Taxonomy" id="64517"/>
    <lineage>
        <taxon>Eukaryota</taxon>
        <taxon>Fungi</taxon>
        <taxon>Fungi incertae sedis</taxon>
        <taxon>Chytridiomycota</taxon>
        <taxon>Chytridiomycota incertae sedis</taxon>
        <taxon>Chytridiomycetes</taxon>
        <taxon>Rhizophlyctidales</taxon>
        <taxon>Rhizophlyctidaceae</taxon>
        <taxon>Rhizophlyctis</taxon>
    </lineage>
</organism>
<keyword evidence="3" id="KW-1185">Reference proteome</keyword>
<protein>
    <submittedName>
        <fullName evidence="2">Uncharacterized protein</fullName>
    </submittedName>
</protein>
<feature type="compositionally biased region" description="Gly residues" evidence="1">
    <location>
        <begin position="340"/>
        <end position="355"/>
    </location>
</feature>
<evidence type="ECO:0000256" key="1">
    <source>
        <dbReference type="SAM" id="MobiDB-lite"/>
    </source>
</evidence>
<comment type="caution">
    <text evidence="2">The sequence shown here is derived from an EMBL/GenBank/DDBJ whole genome shotgun (WGS) entry which is preliminary data.</text>
</comment>
<feature type="region of interest" description="Disordered" evidence="1">
    <location>
        <begin position="133"/>
        <end position="200"/>
    </location>
</feature>